<evidence type="ECO:0000256" key="7">
    <source>
        <dbReference type="ARBA" id="ARBA00022833"/>
    </source>
</evidence>
<dbReference type="Gene3D" id="3.30.40.10">
    <property type="entry name" value="Zinc/RING finger domain, C3HC4 (zinc finger)"/>
    <property type="match status" value="1"/>
</dbReference>
<dbReference type="GO" id="GO:0016567">
    <property type="term" value="P:protein ubiquitination"/>
    <property type="evidence" value="ECO:0007669"/>
    <property type="project" value="TreeGrafter"/>
</dbReference>
<keyword evidence="3" id="KW-0808">Transferase</keyword>
<feature type="compositionally biased region" description="Gly residues" evidence="9">
    <location>
        <begin position="311"/>
        <end position="321"/>
    </location>
</feature>
<accession>A0A199VI81</accession>
<evidence type="ECO:0000313" key="11">
    <source>
        <dbReference type="EMBL" id="OAY76809.1"/>
    </source>
</evidence>
<dbReference type="PROSITE" id="PS50089">
    <property type="entry name" value="ZF_RING_2"/>
    <property type="match status" value="1"/>
</dbReference>
<gene>
    <name evidence="11" type="ORF">ACMD2_08213</name>
</gene>
<evidence type="ECO:0000256" key="1">
    <source>
        <dbReference type="ARBA" id="ARBA00000900"/>
    </source>
</evidence>
<sequence>MSSAASAAGASPPTKLCFCHQCERSVSVSPLPDGDVFCPLCCGGFVEELDTSNPNPNPNSNPRQVLSFTTSDPFFLAPSPSPLPFFFPPSSSPSPASFDLRHPSDIASFFGSDPSALRSFTSPPGGAAISFGGGGPTQPFNPFAFLHDHFHHLLSGGASIQVVLDGGGNVGGNLGDYFLGPGLEQLIQQLAENDPNRYGTPPASKSAVANLPDIKISCDLLDSGEAQCAVCMDAFEIGSEAKQLPCKHIFHRDCILPWLELHSSCPVCRYQLPADDPGYDQHRGAAAAAAAPAAGQGVSGAGFASAAAGPAGRGAPGGGNSPGPRIVERRFRISLPWPFRAFGSQAEASNAGDGGGGGVGGGNANSGGPGNAGSETRQDDLD</sequence>
<dbReference type="FunFam" id="3.30.40.10:FF:000022">
    <property type="entry name" value="E3 ubiquitin-protein ligase RING1-like"/>
    <property type="match status" value="1"/>
</dbReference>
<dbReference type="AlphaFoldDB" id="A0A199VI81"/>
<dbReference type="Proteomes" id="UP000092600">
    <property type="component" value="Unassembled WGS sequence"/>
</dbReference>
<dbReference type="GO" id="GO:0008270">
    <property type="term" value="F:zinc ion binding"/>
    <property type="evidence" value="ECO:0007669"/>
    <property type="project" value="UniProtKB-KW"/>
</dbReference>
<dbReference type="EMBL" id="LSRQ01001710">
    <property type="protein sequence ID" value="OAY76809.1"/>
    <property type="molecule type" value="Genomic_DNA"/>
</dbReference>
<evidence type="ECO:0000259" key="10">
    <source>
        <dbReference type="PROSITE" id="PS50089"/>
    </source>
</evidence>
<keyword evidence="5 8" id="KW-0863">Zinc-finger</keyword>
<evidence type="ECO:0000256" key="6">
    <source>
        <dbReference type="ARBA" id="ARBA00022786"/>
    </source>
</evidence>
<dbReference type="EC" id="2.3.2.27" evidence="2"/>
<keyword evidence="6" id="KW-0833">Ubl conjugation pathway</keyword>
<evidence type="ECO:0000256" key="2">
    <source>
        <dbReference type="ARBA" id="ARBA00012483"/>
    </source>
</evidence>
<dbReference type="CDD" id="cd16667">
    <property type="entry name" value="RING-H2_RNF126-like"/>
    <property type="match status" value="1"/>
</dbReference>
<keyword evidence="4" id="KW-0479">Metal-binding</keyword>
<organism evidence="11 12">
    <name type="scientific">Ananas comosus</name>
    <name type="common">Pineapple</name>
    <name type="synonym">Ananas ananas</name>
    <dbReference type="NCBI Taxonomy" id="4615"/>
    <lineage>
        <taxon>Eukaryota</taxon>
        <taxon>Viridiplantae</taxon>
        <taxon>Streptophyta</taxon>
        <taxon>Embryophyta</taxon>
        <taxon>Tracheophyta</taxon>
        <taxon>Spermatophyta</taxon>
        <taxon>Magnoliopsida</taxon>
        <taxon>Liliopsida</taxon>
        <taxon>Poales</taxon>
        <taxon>Bromeliaceae</taxon>
        <taxon>Bromelioideae</taxon>
        <taxon>Ananas</taxon>
    </lineage>
</organism>
<dbReference type="Pfam" id="PF13639">
    <property type="entry name" value="zf-RING_2"/>
    <property type="match status" value="1"/>
</dbReference>
<dbReference type="Pfam" id="PF14369">
    <property type="entry name" value="Zn_ribbon_19"/>
    <property type="match status" value="1"/>
</dbReference>
<dbReference type="PANTHER" id="PTHR15710">
    <property type="entry name" value="E3 UBIQUITIN-PROTEIN LIGASE PRAJA"/>
    <property type="match status" value="1"/>
</dbReference>
<feature type="compositionally biased region" description="Gly residues" evidence="9">
    <location>
        <begin position="352"/>
        <end position="371"/>
    </location>
</feature>
<dbReference type="InterPro" id="IPR001841">
    <property type="entry name" value="Znf_RING"/>
</dbReference>
<evidence type="ECO:0000256" key="3">
    <source>
        <dbReference type="ARBA" id="ARBA00022679"/>
    </source>
</evidence>
<evidence type="ECO:0000256" key="8">
    <source>
        <dbReference type="PROSITE-ProRule" id="PRU00175"/>
    </source>
</evidence>
<feature type="region of interest" description="Disordered" evidence="9">
    <location>
        <begin position="344"/>
        <end position="382"/>
    </location>
</feature>
<proteinExistence type="predicted"/>
<dbReference type="PANTHER" id="PTHR15710:SF208">
    <property type="entry name" value="E3 UBIQUITIN-PROTEIN LIGASE RING1-LIKE"/>
    <property type="match status" value="1"/>
</dbReference>
<feature type="compositionally biased region" description="Low complexity" evidence="9">
    <location>
        <begin position="301"/>
        <end position="310"/>
    </location>
</feature>
<evidence type="ECO:0000313" key="12">
    <source>
        <dbReference type="Proteomes" id="UP000092600"/>
    </source>
</evidence>
<protein>
    <recommendedName>
        <fullName evidence="2">RING-type E3 ubiquitin transferase</fullName>
        <ecNumber evidence="2">2.3.2.27</ecNumber>
    </recommendedName>
</protein>
<name>A0A199VI81_ANACO</name>
<feature type="domain" description="RING-type" evidence="10">
    <location>
        <begin position="228"/>
        <end position="269"/>
    </location>
</feature>
<dbReference type="GO" id="GO:0061630">
    <property type="term" value="F:ubiquitin protein ligase activity"/>
    <property type="evidence" value="ECO:0007669"/>
    <property type="project" value="UniProtKB-EC"/>
</dbReference>
<comment type="caution">
    <text evidence="11">The sequence shown here is derived from an EMBL/GenBank/DDBJ whole genome shotgun (WGS) entry which is preliminary data.</text>
</comment>
<dbReference type="InterPro" id="IPR013083">
    <property type="entry name" value="Znf_RING/FYVE/PHD"/>
</dbReference>
<dbReference type="SMART" id="SM00184">
    <property type="entry name" value="RING"/>
    <property type="match status" value="1"/>
</dbReference>
<evidence type="ECO:0000256" key="4">
    <source>
        <dbReference type="ARBA" id="ARBA00022723"/>
    </source>
</evidence>
<reference evidence="11 12" key="1">
    <citation type="journal article" date="2016" name="DNA Res.">
        <title>The draft genome of MD-2 pineapple using hybrid error correction of long reads.</title>
        <authorList>
            <person name="Redwan R.M."/>
            <person name="Saidin A."/>
            <person name="Kumar S.V."/>
        </authorList>
    </citation>
    <scope>NUCLEOTIDE SEQUENCE [LARGE SCALE GENOMIC DNA]</scope>
    <source>
        <strain evidence="12">cv. MD2</strain>
        <tissue evidence="11">Leaf</tissue>
    </source>
</reference>
<dbReference type="InterPro" id="IPR039525">
    <property type="entry name" value="RNF126-like_zinc-ribbon"/>
</dbReference>
<dbReference type="SUPFAM" id="SSF57850">
    <property type="entry name" value="RING/U-box"/>
    <property type="match status" value="1"/>
</dbReference>
<keyword evidence="7" id="KW-0862">Zinc</keyword>
<feature type="region of interest" description="Disordered" evidence="9">
    <location>
        <begin position="301"/>
        <end position="326"/>
    </location>
</feature>
<comment type="catalytic activity">
    <reaction evidence="1">
        <text>S-ubiquitinyl-[E2 ubiquitin-conjugating enzyme]-L-cysteine + [acceptor protein]-L-lysine = [E2 ubiquitin-conjugating enzyme]-L-cysteine + N(6)-ubiquitinyl-[acceptor protein]-L-lysine.</text>
        <dbReference type="EC" id="2.3.2.27"/>
    </reaction>
</comment>
<evidence type="ECO:0000256" key="9">
    <source>
        <dbReference type="SAM" id="MobiDB-lite"/>
    </source>
</evidence>
<evidence type="ECO:0000256" key="5">
    <source>
        <dbReference type="ARBA" id="ARBA00022771"/>
    </source>
</evidence>
<dbReference type="GO" id="GO:0005737">
    <property type="term" value="C:cytoplasm"/>
    <property type="evidence" value="ECO:0007669"/>
    <property type="project" value="TreeGrafter"/>
</dbReference>